<dbReference type="AlphaFoldDB" id="A0A8F6TVD9"/>
<evidence type="ECO:0000313" key="6">
    <source>
        <dbReference type="Proteomes" id="UP000825009"/>
    </source>
</evidence>
<dbReference type="PANTHER" id="PTHR43537">
    <property type="entry name" value="TRANSCRIPTIONAL REGULATOR, GNTR FAMILY"/>
    <property type="match status" value="1"/>
</dbReference>
<dbReference type="Proteomes" id="UP000825009">
    <property type="component" value="Chromosome"/>
</dbReference>
<protein>
    <submittedName>
        <fullName evidence="5">GntR family transcriptional regulator</fullName>
    </submittedName>
</protein>
<evidence type="ECO:0000256" key="2">
    <source>
        <dbReference type="ARBA" id="ARBA00023125"/>
    </source>
</evidence>
<evidence type="ECO:0000256" key="1">
    <source>
        <dbReference type="ARBA" id="ARBA00023015"/>
    </source>
</evidence>
<gene>
    <name evidence="5" type="ORF">KYE46_10775</name>
</gene>
<dbReference type="Pfam" id="PF00392">
    <property type="entry name" value="GntR"/>
    <property type="match status" value="1"/>
</dbReference>
<evidence type="ECO:0000313" key="5">
    <source>
        <dbReference type="EMBL" id="QXT38432.1"/>
    </source>
</evidence>
<evidence type="ECO:0000256" key="3">
    <source>
        <dbReference type="ARBA" id="ARBA00023163"/>
    </source>
</evidence>
<keyword evidence="6" id="KW-1185">Reference proteome</keyword>
<name>A0A8F6TVD9_9RHOB</name>
<keyword evidence="1" id="KW-0805">Transcription regulation</keyword>
<evidence type="ECO:0000259" key="4">
    <source>
        <dbReference type="PROSITE" id="PS50949"/>
    </source>
</evidence>
<dbReference type="PANTHER" id="PTHR43537:SF49">
    <property type="entry name" value="TRANSCRIPTIONAL REGULATORY PROTEIN"/>
    <property type="match status" value="1"/>
</dbReference>
<keyword evidence="3" id="KW-0804">Transcription</keyword>
<reference evidence="5 6" key="1">
    <citation type="submission" date="2021-07" db="EMBL/GenBank/DDBJ databases">
        <title>A novel Jannaschia species isolated from marine dinoflagellate Ceratoperidinium margalefii.</title>
        <authorList>
            <person name="Jiang Y."/>
            <person name="Li Z."/>
        </authorList>
    </citation>
    <scope>NUCLEOTIDE SEQUENCE [LARGE SCALE GENOMIC DNA]</scope>
    <source>
        <strain evidence="5 6">J12C1-MA-4</strain>
    </source>
</reference>
<feature type="domain" description="HTH gntR-type" evidence="4">
    <location>
        <begin position="3"/>
        <end position="70"/>
    </location>
</feature>
<sequence>MSKHNADSIAEALRKRICLEPPTASPVLHEQSLAEEFAVSRTPVRQALQRLAYERLVEVRSGVGTMVSPLKLENRDDDIDLAFSLLRVAARLEGDKPLSVEARAYIVALERQVAAAEVLDIETNYTIRATALMAISREMSNDILADALKAALWRLFRWRMDEAAKSRSGKDNRLPEVMEMMAEATRKGTVRALLEAQLPPDTPS</sequence>
<proteinExistence type="predicted"/>
<dbReference type="EMBL" id="CP079194">
    <property type="protein sequence ID" value="QXT38432.1"/>
    <property type="molecule type" value="Genomic_DNA"/>
</dbReference>
<dbReference type="GO" id="GO:0003700">
    <property type="term" value="F:DNA-binding transcription factor activity"/>
    <property type="evidence" value="ECO:0007669"/>
    <property type="project" value="InterPro"/>
</dbReference>
<organism evidence="5 6">
    <name type="scientific">Gymnodinialimonas ceratoperidinii</name>
    <dbReference type="NCBI Taxonomy" id="2856823"/>
    <lineage>
        <taxon>Bacteria</taxon>
        <taxon>Pseudomonadati</taxon>
        <taxon>Pseudomonadota</taxon>
        <taxon>Alphaproteobacteria</taxon>
        <taxon>Rhodobacterales</taxon>
        <taxon>Paracoccaceae</taxon>
        <taxon>Gymnodinialimonas</taxon>
    </lineage>
</organism>
<keyword evidence="2" id="KW-0238">DNA-binding</keyword>
<dbReference type="InterPro" id="IPR000524">
    <property type="entry name" value="Tscrpt_reg_HTH_GntR"/>
</dbReference>
<dbReference type="SMART" id="SM00345">
    <property type="entry name" value="HTH_GNTR"/>
    <property type="match status" value="1"/>
</dbReference>
<dbReference type="KEGG" id="gce:KYE46_10775"/>
<dbReference type="PROSITE" id="PS50949">
    <property type="entry name" value="HTH_GNTR"/>
    <property type="match status" value="1"/>
</dbReference>
<dbReference type="RefSeq" id="WP_219000628.1">
    <property type="nucleotide sequence ID" value="NZ_CP079194.1"/>
</dbReference>
<dbReference type="GO" id="GO:0003677">
    <property type="term" value="F:DNA binding"/>
    <property type="evidence" value="ECO:0007669"/>
    <property type="project" value="UniProtKB-KW"/>
</dbReference>
<accession>A0A8F6TVD9</accession>